<dbReference type="EMBL" id="JBAHYK010000650">
    <property type="protein sequence ID" value="KAL0572263.1"/>
    <property type="molecule type" value="Genomic_DNA"/>
</dbReference>
<evidence type="ECO:0000313" key="2">
    <source>
        <dbReference type="Proteomes" id="UP001465976"/>
    </source>
</evidence>
<accession>A0ABR3FAG2</accession>
<dbReference type="Proteomes" id="UP001465976">
    <property type="component" value="Unassembled WGS sequence"/>
</dbReference>
<keyword evidence="2" id="KW-1185">Reference proteome</keyword>
<sequence>MPQLCFAFQRWNDIDVARNIYYNITLEKLTFIKLMQEREAEYKVRSESWSLGIADLINTAEYMRNVSQQMDARFEVQTREIGGNLSFAFANLERRAGDVLDSSMDSLSQNFGLSLGNMMSNLDEAVRLRLEKVFGAIQEQQRVSTKTTIAFANQWRATQGEFWAMQESISEVSRLLSQVAVESVNSRNHAIELRQVQREMGQSILQLVTVVDQITNQTRSHFNDINETASDLKQNLLNASGTLKASRWWTDWWMDRLIMVYSLIFRVDSSQVLDILRSPNFVLLRALFAISSQILRSTFSLLAVKRFDFRYVWCRSRREFIRASSSSSFPRGVVQIPISLPGNQPHLLPHQWIRLHWELILFVILEHLADHSLALAPSLLELHAFLIISATQTAS</sequence>
<protein>
    <submittedName>
        <fullName evidence="1">Uncharacterized protein</fullName>
    </submittedName>
</protein>
<reference evidence="1 2" key="1">
    <citation type="submission" date="2024-02" db="EMBL/GenBank/DDBJ databases">
        <title>A draft genome for the cacao thread blight pathogen Marasmius crinis-equi.</title>
        <authorList>
            <person name="Cohen S.P."/>
            <person name="Baruah I.K."/>
            <person name="Amoako-Attah I."/>
            <person name="Bukari Y."/>
            <person name="Meinhardt L.W."/>
            <person name="Bailey B.A."/>
        </authorList>
    </citation>
    <scope>NUCLEOTIDE SEQUENCE [LARGE SCALE GENOMIC DNA]</scope>
    <source>
        <strain evidence="1 2">GH-76</strain>
    </source>
</reference>
<comment type="caution">
    <text evidence="1">The sequence shown here is derived from an EMBL/GenBank/DDBJ whole genome shotgun (WGS) entry which is preliminary data.</text>
</comment>
<gene>
    <name evidence="1" type="ORF">V5O48_009709</name>
</gene>
<organism evidence="1 2">
    <name type="scientific">Marasmius crinis-equi</name>
    <dbReference type="NCBI Taxonomy" id="585013"/>
    <lineage>
        <taxon>Eukaryota</taxon>
        <taxon>Fungi</taxon>
        <taxon>Dikarya</taxon>
        <taxon>Basidiomycota</taxon>
        <taxon>Agaricomycotina</taxon>
        <taxon>Agaricomycetes</taxon>
        <taxon>Agaricomycetidae</taxon>
        <taxon>Agaricales</taxon>
        <taxon>Marasmiineae</taxon>
        <taxon>Marasmiaceae</taxon>
        <taxon>Marasmius</taxon>
    </lineage>
</organism>
<proteinExistence type="predicted"/>
<name>A0ABR3FAG2_9AGAR</name>
<evidence type="ECO:0000313" key="1">
    <source>
        <dbReference type="EMBL" id="KAL0572263.1"/>
    </source>
</evidence>